<keyword evidence="9" id="KW-1185">Reference proteome</keyword>
<evidence type="ECO:0000256" key="2">
    <source>
        <dbReference type="ARBA" id="ARBA00022692"/>
    </source>
</evidence>
<feature type="transmembrane region" description="Helical" evidence="6">
    <location>
        <begin position="667"/>
        <end position="692"/>
    </location>
</feature>
<evidence type="ECO:0000313" key="9">
    <source>
        <dbReference type="Proteomes" id="UP000317430"/>
    </source>
</evidence>
<comment type="subcellular location">
    <subcellularLocation>
        <location evidence="1">Membrane</location>
        <topology evidence="1">Multi-pass membrane protein</topology>
    </subcellularLocation>
</comment>
<dbReference type="EMBL" id="VOHL01000009">
    <property type="protein sequence ID" value="TWS96271.1"/>
    <property type="molecule type" value="Genomic_DNA"/>
</dbReference>
<reference evidence="8 9" key="1">
    <citation type="submission" date="2019-08" db="EMBL/GenBank/DDBJ databases">
        <authorList>
            <person name="Lei W."/>
        </authorList>
    </citation>
    <scope>NUCLEOTIDE SEQUENCE [LARGE SCALE GENOMIC DNA]</scope>
    <source>
        <strain evidence="8 9">CCUG 66496</strain>
    </source>
</reference>
<evidence type="ECO:0000256" key="6">
    <source>
        <dbReference type="SAM" id="Phobius"/>
    </source>
</evidence>
<dbReference type="PANTHER" id="PTHR43077">
    <property type="entry name" value="TRANSPORT PERMEASE YVFS-RELATED"/>
    <property type="match status" value="1"/>
</dbReference>
<feature type="transmembrane region" description="Helical" evidence="6">
    <location>
        <begin position="12"/>
        <end position="37"/>
    </location>
</feature>
<evidence type="ECO:0000256" key="3">
    <source>
        <dbReference type="ARBA" id="ARBA00022989"/>
    </source>
</evidence>
<dbReference type="NCBIfam" id="TIGR03057">
    <property type="entry name" value="xxxLxxG_by_4"/>
    <property type="match status" value="4"/>
</dbReference>
<evidence type="ECO:0000256" key="1">
    <source>
        <dbReference type="ARBA" id="ARBA00004141"/>
    </source>
</evidence>
<accession>A0A5C5SB68</accession>
<feature type="transmembrane region" description="Helical" evidence="6">
    <location>
        <begin position="726"/>
        <end position="746"/>
    </location>
</feature>
<proteinExistence type="predicted"/>
<dbReference type="InterPro" id="IPR017501">
    <property type="entry name" value="Phage_infect_YhgE_C"/>
</dbReference>
<protein>
    <submittedName>
        <fullName evidence="8">YhgE/Pip domain-containing protein</fullName>
    </submittedName>
</protein>
<dbReference type="GO" id="GO:0140359">
    <property type="term" value="F:ABC-type transporter activity"/>
    <property type="evidence" value="ECO:0007669"/>
    <property type="project" value="InterPro"/>
</dbReference>
<dbReference type="PANTHER" id="PTHR43077:SF5">
    <property type="entry name" value="PHAGE INFECTION PROTEIN"/>
    <property type="match status" value="1"/>
</dbReference>
<dbReference type="Gene3D" id="1.10.287.950">
    <property type="entry name" value="Methyl-accepting chemotaxis protein"/>
    <property type="match status" value="1"/>
</dbReference>
<gene>
    <name evidence="8" type="ORF">FRX57_07310</name>
</gene>
<name>A0A5C5SB68_9STRE</name>
<dbReference type="InterPro" id="IPR051328">
    <property type="entry name" value="T7SS_ABC-Transporter"/>
</dbReference>
<dbReference type="Pfam" id="PF12698">
    <property type="entry name" value="ABC2_membrane_3"/>
    <property type="match status" value="1"/>
</dbReference>
<evidence type="ECO:0000256" key="5">
    <source>
        <dbReference type="SAM" id="MobiDB-lite"/>
    </source>
</evidence>
<feature type="transmembrane region" description="Helical" evidence="6">
    <location>
        <begin position="782"/>
        <end position="801"/>
    </location>
</feature>
<dbReference type="InterPro" id="IPR023908">
    <property type="entry name" value="xxxLxxG_rpt"/>
</dbReference>
<organism evidence="8 9">
    <name type="scientific">Streptococcus cuniculipharyngis</name>
    <dbReference type="NCBI Taxonomy" id="1562651"/>
    <lineage>
        <taxon>Bacteria</taxon>
        <taxon>Bacillati</taxon>
        <taxon>Bacillota</taxon>
        <taxon>Bacilli</taxon>
        <taxon>Lactobacillales</taxon>
        <taxon>Streptococcaceae</taxon>
        <taxon>Streptococcus</taxon>
    </lineage>
</organism>
<keyword evidence="2 6" id="KW-0812">Transmembrane</keyword>
<dbReference type="InterPro" id="IPR013525">
    <property type="entry name" value="ABC2_TM"/>
</dbReference>
<dbReference type="InterPro" id="IPR017500">
    <property type="entry name" value="Phage_infect_YhgE_N"/>
</dbReference>
<evidence type="ECO:0000313" key="8">
    <source>
        <dbReference type="EMBL" id="TWS96271.1"/>
    </source>
</evidence>
<evidence type="ECO:0000256" key="4">
    <source>
        <dbReference type="ARBA" id="ARBA00023136"/>
    </source>
</evidence>
<dbReference type="Proteomes" id="UP000317430">
    <property type="component" value="Unassembled WGS sequence"/>
</dbReference>
<comment type="caution">
    <text evidence="8">The sequence shown here is derived from an EMBL/GenBank/DDBJ whole genome shotgun (WGS) entry which is preliminary data.</text>
</comment>
<keyword evidence="4 6" id="KW-0472">Membrane</keyword>
<dbReference type="AlphaFoldDB" id="A0A5C5SB68"/>
<dbReference type="RefSeq" id="WP_146568158.1">
    <property type="nucleotide sequence ID" value="NZ_VOHL01000009.1"/>
</dbReference>
<dbReference type="NCBIfam" id="TIGR03062">
    <property type="entry name" value="pip_yhgE_Cterm"/>
    <property type="match status" value="1"/>
</dbReference>
<feature type="transmembrane region" description="Helical" evidence="6">
    <location>
        <begin position="627"/>
        <end position="647"/>
    </location>
</feature>
<feature type="region of interest" description="Disordered" evidence="5">
    <location>
        <begin position="514"/>
        <end position="539"/>
    </location>
</feature>
<feature type="domain" description="ABC-2 type transporter transmembrane" evidence="7">
    <location>
        <begin position="14"/>
        <end position="159"/>
    </location>
</feature>
<feature type="transmembrane region" description="Helical" evidence="6">
    <location>
        <begin position="698"/>
        <end position="719"/>
    </location>
</feature>
<dbReference type="OrthoDB" id="9811483at2"/>
<dbReference type="NCBIfam" id="TIGR03061">
    <property type="entry name" value="pip_yhgE_Nterm"/>
    <property type="match status" value="1"/>
</dbReference>
<evidence type="ECO:0000259" key="7">
    <source>
        <dbReference type="Pfam" id="PF12698"/>
    </source>
</evidence>
<sequence length="807" mass="84149">MLDEWRAIIKQPILWISMIGLALIPALYNVIFLSSMWDPYGKIAQLPVAVVNQDQPASYQGKTLTVGDDMVDNMSKNKALDYHFVSKKQGEKGLAKGKYFMLITLPKDLSQQAASLLTEEPKQMTISYQTSKGHSFVASKMAESAMTQLKDRVAKNITYTYTNSLFKNVSKLSSGLIKAGEGSQQLAEGSQELEDGSKTLTENLAKLASSSLTFSDGAETLSFGLGQYAAGVTQLHLGLSSLTSGLATYTSGVDSLASGSSQLEARSADLVNGVSQLGSAAEQMQPLVDGANQLRDGLTSLASQVGLSQEQEEQLNQLSQGLEQLNLVIQSLGGSEASLPDVSSELIAISSAAQTLLEAATADSSQTVAKLQASSVYQSLTPDQQGELLAAVGGASETELVSAAQSISHQVASLQSALASLDTGTQATKLTELQASANAVLPGAVTGLASLSTGFTQLKLALTDQLIPGSSQLATGVTTLQSQLGLGASQLQAGVEEYTAAVASISAGANQLSSNSGQLRDGASQLQSGAATLDGTSSQLTSGASQLANGANQLATGADQLSQGGQRLTEGLGSLGTGAVSLSSGLAQANDKLAGVSTDKDNALDLASPVRLSHKDKDKVETNGVGMAPYMMSVALMVAALSSNMIFTKTVSGVAPKNRLDWVSRKLAVNGLVALLSGTILYLAVHLIGVTANHEGKTYFLTLLASLTFMAMVTALYTWHERIGAFASLILLLLQLGSSAGTYPLALTDRFFQSINPFLPMSYTVSGLRQTISMTGQITKEVSVLTVFILVFTALGAGLYTRKRSSE</sequence>
<dbReference type="GO" id="GO:0016020">
    <property type="term" value="C:membrane"/>
    <property type="evidence" value="ECO:0007669"/>
    <property type="project" value="UniProtKB-SubCell"/>
</dbReference>
<keyword evidence="3 6" id="KW-1133">Transmembrane helix</keyword>
<dbReference type="Gene3D" id="3.40.1710.10">
    <property type="entry name" value="abc type-2 transporter like domain"/>
    <property type="match status" value="1"/>
</dbReference>